<protein>
    <submittedName>
        <fullName evidence="1">Uncharacterized protein</fullName>
    </submittedName>
</protein>
<accession>A0A917FIZ0</accession>
<name>A0A917FIZ0_9GAMM</name>
<evidence type="ECO:0000313" key="1">
    <source>
        <dbReference type="EMBL" id="GGF83667.1"/>
    </source>
</evidence>
<reference evidence="1" key="2">
    <citation type="submission" date="2020-09" db="EMBL/GenBank/DDBJ databases">
        <authorList>
            <person name="Sun Q."/>
            <person name="Zhou Y."/>
        </authorList>
    </citation>
    <scope>NUCLEOTIDE SEQUENCE</scope>
    <source>
        <strain evidence="1">CGMCC 1.12181</strain>
    </source>
</reference>
<keyword evidence="2" id="KW-1185">Reference proteome</keyword>
<evidence type="ECO:0000313" key="2">
    <source>
        <dbReference type="Proteomes" id="UP000605253"/>
    </source>
</evidence>
<dbReference type="EMBL" id="BMEO01000001">
    <property type="protein sequence ID" value="GGF83667.1"/>
    <property type="molecule type" value="Genomic_DNA"/>
</dbReference>
<sequence>MRLTRRGLICIFQITTLNWDDKELSLIINALLGVWPGGKNEQTFDAARADFELDGSHLQLVYVNRVNRIW</sequence>
<gene>
    <name evidence="1" type="ORF">GCM10011365_00790</name>
</gene>
<dbReference type="Proteomes" id="UP000605253">
    <property type="component" value="Unassembled WGS sequence"/>
</dbReference>
<reference evidence="1" key="1">
    <citation type="journal article" date="2014" name="Int. J. Syst. Evol. Microbiol.">
        <title>Complete genome sequence of Corynebacterium casei LMG S-19264T (=DSM 44701T), isolated from a smear-ripened cheese.</title>
        <authorList>
            <consortium name="US DOE Joint Genome Institute (JGI-PGF)"/>
            <person name="Walter F."/>
            <person name="Albersmeier A."/>
            <person name="Kalinowski J."/>
            <person name="Ruckert C."/>
        </authorList>
    </citation>
    <scope>NUCLEOTIDE SEQUENCE</scope>
    <source>
        <strain evidence="1">CGMCC 1.12181</strain>
    </source>
</reference>
<organism evidence="1 2">
    <name type="scientific">Marinicella pacifica</name>
    <dbReference type="NCBI Taxonomy" id="1171543"/>
    <lineage>
        <taxon>Bacteria</taxon>
        <taxon>Pseudomonadati</taxon>
        <taxon>Pseudomonadota</taxon>
        <taxon>Gammaproteobacteria</taxon>
        <taxon>Lysobacterales</taxon>
        <taxon>Marinicellaceae</taxon>
        <taxon>Marinicella</taxon>
    </lineage>
</organism>
<comment type="caution">
    <text evidence="1">The sequence shown here is derived from an EMBL/GenBank/DDBJ whole genome shotgun (WGS) entry which is preliminary data.</text>
</comment>
<dbReference type="AlphaFoldDB" id="A0A917FIZ0"/>
<proteinExistence type="predicted"/>